<evidence type="ECO:0000256" key="1">
    <source>
        <dbReference type="ARBA" id="ARBA00004752"/>
    </source>
</evidence>
<dbReference type="GO" id="GO:0018104">
    <property type="term" value="P:peptidoglycan-protein cross-linking"/>
    <property type="evidence" value="ECO:0007669"/>
    <property type="project" value="TreeGrafter"/>
</dbReference>
<evidence type="ECO:0000256" key="3">
    <source>
        <dbReference type="ARBA" id="ARBA00022960"/>
    </source>
</evidence>
<accession>A0A1M6P9W7</accession>
<keyword evidence="4 7" id="KW-0573">Peptidoglycan synthesis</keyword>
<protein>
    <submittedName>
        <fullName evidence="9">Lipoprotein-anchoring transpeptidase ErfK/SrfK</fullName>
    </submittedName>
</protein>
<dbReference type="RefSeq" id="WP_073455284.1">
    <property type="nucleotide sequence ID" value="NZ_FRAP01000002.1"/>
</dbReference>
<dbReference type="PANTHER" id="PTHR30582">
    <property type="entry name" value="L,D-TRANSPEPTIDASE"/>
    <property type="match status" value="1"/>
</dbReference>
<evidence type="ECO:0000259" key="8">
    <source>
        <dbReference type="PROSITE" id="PS52029"/>
    </source>
</evidence>
<proteinExistence type="predicted"/>
<dbReference type="AlphaFoldDB" id="A0A1M6P9W7"/>
<evidence type="ECO:0000256" key="4">
    <source>
        <dbReference type="ARBA" id="ARBA00022984"/>
    </source>
</evidence>
<evidence type="ECO:0000256" key="7">
    <source>
        <dbReference type="PROSITE-ProRule" id="PRU01373"/>
    </source>
</evidence>
<keyword evidence="6 7" id="KW-0961">Cell wall biogenesis/degradation</keyword>
<keyword evidence="10" id="KW-1185">Reference proteome</keyword>
<dbReference type="CDD" id="cd16913">
    <property type="entry name" value="YkuD_like"/>
    <property type="match status" value="1"/>
</dbReference>
<dbReference type="GO" id="GO:0005576">
    <property type="term" value="C:extracellular region"/>
    <property type="evidence" value="ECO:0007669"/>
    <property type="project" value="TreeGrafter"/>
</dbReference>
<dbReference type="PROSITE" id="PS52029">
    <property type="entry name" value="LD_TPASE"/>
    <property type="match status" value="1"/>
</dbReference>
<dbReference type="PANTHER" id="PTHR30582:SF2">
    <property type="entry name" value="L,D-TRANSPEPTIDASE YCIB-RELATED"/>
    <property type="match status" value="1"/>
</dbReference>
<reference evidence="9 10" key="1">
    <citation type="submission" date="2016-11" db="EMBL/GenBank/DDBJ databases">
        <authorList>
            <person name="Jaros S."/>
            <person name="Januszkiewicz K."/>
            <person name="Wedrychowicz H."/>
        </authorList>
    </citation>
    <scope>NUCLEOTIDE SEQUENCE [LARGE SCALE GENOMIC DNA]</scope>
    <source>
        <strain evidence="9 10">DSM 43832</strain>
    </source>
</reference>
<dbReference type="Pfam" id="PF17964">
    <property type="entry name" value="Big_10"/>
    <property type="match status" value="1"/>
</dbReference>
<keyword evidence="5" id="KW-0012">Acyltransferase</keyword>
<dbReference type="EMBL" id="FRAP01000002">
    <property type="protein sequence ID" value="SHK04718.1"/>
    <property type="molecule type" value="Genomic_DNA"/>
</dbReference>
<dbReference type="OrthoDB" id="5242354at2"/>
<dbReference type="CDD" id="cd13432">
    <property type="entry name" value="LDT_IgD_like_2"/>
    <property type="match status" value="1"/>
</dbReference>
<name>A0A1M6P9W7_PSETH</name>
<dbReference type="GO" id="GO:0071555">
    <property type="term" value="P:cell wall organization"/>
    <property type="evidence" value="ECO:0007669"/>
    <property type="project" value="UniProtKB-UniRule"/>
</dbReference>
<dbReference type="GO" id="GO:0071972">
    <property type="term" value="F:peptidoglycan L,D-transpeptidase activity"/>
    <property type="evidence" value="ECO:0007669"/>
    <property type="project" value="TreeGrafter"/>
</dbReference>
<dbReference type="Pfam" id="PF03734">
    <property type="entry name" value="YkuD"/>
    <property type="match status" value="1"/>
</dbReference>
<dbReference type="InterPro" id="IPR041280">
    <property type="entry name" value="Big_10"/>
</dbReference>
<sequence>MAERRSRRWLWIGAVLVAGAALLSASQTTLPFGGPGRAAAAVAAAPRVVVSPADGSTDVAPATAITVAAFDATLQDVTVTAADGTPLPGALSADGRTWSATQRPAFATEYRFSGTAAGPGGSVAVTGTFRTADPQDRLVTASAPWIGEGTTVGIAAPIELRFDTTLSEEAKAAVERRLTVKTSVPVEGSWGWLPDTKRGSRVHWRPKDYWPPNTQVTVHAALYGVPLGDAGFGESDLTRSFTIGRAQIVKADVTSHRMVVIRDGEVVLDVPASYGLESDSRRVTRSGIHVVTSKSPTVYMTNPTFGYYNVKMHWAVRISDNGEFIHANPASAYAHGRQNVTHGCVNLSTANAKAYYDTALYGDPVEVVNSSVPLSKADGDVYDWTLSWEEWQSLSALAPRS</sequence>
<evidence type="ECO:0000313" key="10">
    <source>
        <dbReference type="Proteomes" id="UP000184363"/>
    </source>
</evidence>
<evidence type="ECO:0000256" key="5">
    <source>
        <dbReference type="ARBA" id="ARBA00023315"/>
    </source>
</evidence>
<feature type="active site" description="Proton donor/acceptor" evidence="7">
    <location>
        <position position="326"/>
    </location>
</feature>
<dbReference type="InterPro" id="IPR005490">
    <property type="entry name" value="LD_TPept_cat_dom"/>
</dbReference>
<keyword evidence="2" id="KW-0808">Transferase</keyword>
<evidence type="ECO:0000256" key="2">
    <source>
        <dbReference type="ARBA" id="ARBA00022679"/>
    </source>
</evidence>
<keyword evidence="9" id="KW-0449">Lipoprotein</keyword>
<feature type="domain" description="L,D-TPase catalytic" evidence="8">
    <location>
        <begin position="247"/>
        <end position="368"/>
    </location>
</feature>
<comment type="pathway">
    <text evidence="1 7">Cell wall biogenesis; peptidoglycan biosynthesis.</text>
</comment>
<dbReference type="SUPFAM" id="SSF141523">
    <property type="entry name" value="L,D-transpeptidase catalytic domain-like"/>
    <property type="match status" value="1"/>
</dbReference>
<keyword evidence="3 7" id="KW-0133">Cell shape</keyword>
<dbReference type="GO" id="GO:0008360">
    <property type="term" value="P:regulation of cell shape"/>
    <property type="evidence" value="ECO:0007669"/>
    <property type="project" value="UniProtKB-UniRule"/>
</dbReference>
<evidence type="ECO:0000256" key="6">
    <source>
        <dbReference type="ARBA" id="ARBA00023316"/>
    </source>
</evidence>
<dbReference type="STRING" id="1848.SAMN05443637_102135"/>
<evidence type="ECO:0000313" key="9">
    <source>
        <dbReference type="EMBL" id="SHK04718.1"/>
    </source>
</evidence>
<dbReference type="Proteomes" id="UP000184363">
    <property type="component" value="Unassembled WGS sequence"/>
</dbReference>
<dbReference type="Gene3D" id="2.40.440.10">
    <property type="entry name" value="L,D-transpeptidase catalytic domain-like"/>
    <property type="match status" value="1"/>
</dbReference>
<organism evidence="9 10">
    <name type="scientific">Pseudonocardia thermophila</name>
    <dbReference type="NCBI Taxonomy" id="1848"/>
    <lineage>
        <taxon>Bacteria</taxon>
        <taxon>Bacillati</taxon>
        <taxon>Actinomycetota</taxon>
        <taxon>Actinomycetes</taxon>
        <taxon>Pseudonocardiales</taxon>
        <taxon>Pseudonocardiaceae</taxon>
        <taxon>Pseudonocardia</taxon>
    </lineage>
</organism>
<gene>
    <name evidence="9" type="ORF">SAMN05443637_102135</name>
</gene>
<dbReference type="Gene3D" id="2.60.40.3780">
    <property type="match status" value="1"/>
</dbReference>
<dbReference type="InterPro" id="IPR050979">
    <property type="entry name" value="LD-transpeptidase"/>
</dbReference>
<feature type="active site" description="Nucleophile" evidence="7">
    <location>
        <position position="344"/>
    </location>
</feature>
<dbReference type="GO" id="GO:0016746">
    <property type="term" value="F:acyltransferase activity"/>
    <property type="evidence" value="ECO:0007669"/>
    <property type="project" value="UniProtKB-KW"/>
</dbReference>
<dbReference type="Gene3D" id="2.60.40.3710">
    <property type="match status" value="1"/>
</dbReference>
<dbReference type="UniPathway" id="UPA00219"/>
<dbReference type="InterPro" id="IPR038063">
    <property type="entry name" value="Transpep_catalytic_dom"/>
</dbReference>